<evidence type="ECO:0000313" key="2">
    <source>
        <dbReference type="EMBL" id="RDX95926.1"/>
    </source>
</evidence>
<comment type="caution">
    <text evidence="2">The sequence shown here is derived from an EMBL/GenBank/DDBJ whole genome shotgun (WGS) entry which is preliminary data.</text>
</comment>
<evidence type="ECO:0000313" key="3">
    <source>
        <dbReference type="Proteomes" id="UP000257109"/>
    </source>
</evidence>
<gene>
    <name evidence="2" type="ORF">CR513_21496</name>
</gene>
<dbReference type="AlphaFoldDB" id="A0A371GZP9"/>
<feature type="non-terminal residue" evidence="2">
    <location>
        <position position="1"/>
    </location>
</feature>
<proteinExistence type="predicted"/>
<feature type="compositionally biased region" description="Polar residues" evidence="1">
    <location>
        <begin position="68"/>
        <end position="81"/>
    </location>
</feature>
<accession>A0A371GZP9</accession>
<dbReference type="EMBL" id="QJKJ01004016">
    <property type="protein sequence ID" value="RDX95926.1"/>
    <property type="molecule type" value="Genomic_DNA"/>
</dbReference>
<keyword evidence="3" id="KW-1185">Reference proteome</keyword>
<organism evidence="2 3">
    <name type="scientific">Mucuna pruriens</name>
    <name type="common">Velvet bean</name>
    <name type="synonym">Dolichos pruriens</name>
    <dbReference type="NCBI Taxonomy" id="157652"/>
    <lineage>
        <taxon>Eukaryota</taxon>
        <taxon>Viridiplantae</taxon>
        <taxon>Streptophyta</taxon>
        <taxon>Embryophyta</taxon>
        <taxon>Tracheophyta</taxon>
        <taxon>Spermatophyta</taxon>
        <taxon>Magnoliopsida</taxon>
        <taxon>eudicotyledons</taxon>
        <taxon>Gunneridae</taxon>
        <taxon>Pentapetalae</taxon>
        <taxon>rosids</taxon>
        <taxon>fabids</taxon>
        <taxon>Fabales</taxon>
        <taxon>Fabaceae</taxon>
        <taxon>Papilionoideae</taxon>
        <taxon>50 kb inversion clade</taxon>
        <taxon>NPAAA clade</taxon>
        <taxon>indigoferoid/millettioid clade</taxon>
        <taxon>Phaseoleae</taxon>
        <taxon>Mucuna</taxon>
    </lineage>
</organism>
<reference evidence="2" key="1">
    <citation type="submission" date="2018-05" db="EMBL/GenBank/DDBJ databases">
        <title>Draft genome of Mucuna pruriens seed.</title>
        <authorList>
            <person name="Nnadi N.E."/>
            <person name="Vos R."/>
            <person name="Hasami M.H."/>
            <person name="Devisetty U.K."/>
            <person name="Aguiy J.C."/>
        </authorList>
    </citation>
    <scope>NUCLEOTIDE SEQUENCE [LARGE SCALE GENOMIC DNA]</scope>
    <source>
        <strain evidence="2">JCA_2017</strain>
    </source>
</reference>
<sequence>MQSAGFRNIPFQTIPNPKGGVSIVTLKLPQYSLCHSQSRDRSMPSTNQKSTLECSNRLESSYYPFPPGQSQQGNSRLMRTC</sequence>
<name>A0A371GZP9_MUCPR</name>
<dbReference type="Proteomes" id="UP000257109">
    <property type="component" value="Unassembled WGS sequence"/>
</dbReference>
<feature type="region of interest" description="Disordered" evidence="1">
    <location>
        <begin position="62"/>
        <end position="81"/>
    </location>
</feature>
<protein>
    <submittedName>
        <fullName evidence="2">Uncharacterized protein</fullName>
    </submittedName>
</protein>
<evidence type="ECO:0000256" key="1">
    <source>
        <dbReference type="SAM" id="MobiDB-lite"/>
    </source>
</evidence>